<dbReference type="GeneID" id="8622407"/>
<organism evidence="3 4">
    <name type="scientific">Dictyostelium discoideum</name>
    <name type="common">Social amoeba</name>
    <dbReference type="NCBI Taxonomy" id="44689"/>
    <lineage>
        <taxon>Eukaryota</taxon>
        <taxon>Amoebozoa</taxon>
        <taxon>Evosea</taxon>
        <taxon>Eumycetozoa</taxon>
        <taxon>Dictyostelia</taxon>
        <taxon>Dictyosteliales</taxon>
        <taxon>Dictyosteliaceae</taxon>
        <taxon>Dictyostelium</taxon>
    </lineage>
</organism>
<dbReference type="Pfam" id="PF23033">
    <property type="entry name" value="DUF7034"/>
    <property type="match status" value="1"/>
</dbReference>
<dbReference type="PROSITE" id="PS01186">
    <property type="entry name" value="EGF_2"/>
    <property type="match status" value="1"/>
</dbReference>
<dbReference type="Pfam" id="PF25820">
    <property type="entry name" value="DUF7949"/>
    <property type="match status" value="2"/>
</dbReference>
<protein>
    <recommendedName>
        <fullName evidence="1 2">EGF-like domain-containing protein</fullName>
    </recommendedName>
</protein>
<dbReference type="RefSeq" id="XP_641275.1">
    <property type="nucleotide sequence ID" value="XM_636183.1"/>
</dbReference>
<evidence type="ECO:0000313" key="4">
    <source>
        <dbReference type="Proteomes" id="UP000002195"/>
    </source>
</evidence>
<evidence type="ECO:0000259" key="2">
    <source>
        <dbReference type="PROSITE" id="PS01186"/>
    </source>
</evidence>
<evidence type="ECO:0000259" key="1">
    <source>
        <dbReference type="PROSITE" id="PS00022"/>
    </source>
</evidence>
<dbReference type="KEGG" id="ddi:DDB_G0280155"/>
<sequence>MVLYVRYGLNSTFFMNKGLDYTPNINPLYPIEDKSLFSIETECPSGRSFIQPELKSFDFEPKSINVGSLNRDVTFTYGISIGSGIKEYPICNDVITTQTNSTFNQYKCKLTLPYGFGLPQDILVNLYGLIGFGAYFGYSSITLRNNGYPFLIETSFTVLDSQSPGLITGTSPISSEGGSLFIYGRFPPDADFTVEFSQGYSLKPSTKSGLIIKVDGAKPSNDPFTISIKNGNSKSYMYTVTPFIIKYFRSNCRGTPVCGGPTHGTCNHVLGCICNWQWDGEDCNFKVITKPQPSKCKGTPICGGATHGTCDNLLGCICNSPWVGVDCNSKVIIVPQPEFNTTSPTIVLNETTTSDNSETNIVALINIVAIREIVYNNKVLHMYSFDKWIYNSNNYKLSTYSSNIVLNTLK</sequence>
<comment type="caution">
    <text evidence="3">The sequence shown here is derived from an EMBL/GenBank/DDBJ whole genome shotgun (WGS) entry which is preliminary data.</text>
</comment>
<gene>
    <name evidence="3" type="ORF">DDB_G0280155</name>
</gene>
<feature type="domain" description="EGF-like" evidence="1 2">
    <location>
        <begin position="316"/>
        <end position="327"/>
    </location>
</feature>
<dbReference type="InterPro" id="IPR057709">
    <property type="entry name" value="DUF7949"/>
</dbReference>
<proteinExistence type="predicted"/>
<name>Q54VT0_DICDI</name>
<dbReference type="EMBL" id="AAFI02000035">
    <property type="protein sequence ID" value="EAL67304.1"/>
    <property type="molecule type" value="Genomic_DNA"/>
</dbReference>
<evidence type="ECO:0000313" key="3">
    <source>
        <dbReference type="EMBL" id="EAL67304.1"/>
    </source>
</evidence>
<dbReference type="PROSITE" id="PS00022">
    <property type="entry name" value="EGF_1"/>
    <property type="match status" value="1"/>
</dbReference>
<dbReference type="AlphaFoldDB" id="Q54VT0"/>
<dbReference type="VEuPathDB" id="AmoebaDB:DDB_G0280155"/>
<dbReference type="InterPro" id="IPR000742">
    <property type="entry name" value="EGF"/>
</dbReference>
<dbReference type="InterPro" id="IPR055462">
    <property type="entry name" value="DUF7034"/>
</dbReference>
<dbReference type="PaxDb" id="44689-DDB0206410"/>
<accession>Q54VT0</accession>
<dbReference type="PANTHER" id="PTHR31378:SF29">
    <property type="entry name" value="EGF-LIKE DOMAIN-CONTAINING PROTEIN-RELATED"/>
    <property type="match status" value="1"/>
</dbReference>
<dbReference type="PANTHER" id="PTHR31378">
    <property type="entry name" value="EGF-LIKE DOMAIN-CONTAINING PROTEIN-RELATED-RELATED"/>
    <property type="match status" value="1"/>
</dbReference>
<dbReference type="Proteomes" id="UP000002195">
    <property type="component" value="Unassembled WGS sequence"/>
</dbReference>
<keyword evidence="4" id="KW-1185">Reference proteome</keyword>
<dbReference type="eggNOG" id="ENOG502RGJ9">
    <property type="taxonomic scope" value="Eukaryota"/>
</dbReference>
<dbReference type="InParanoid" id="Q54VT0"/>
<reference evidence="3 4" key="1">
    <citation type="journal article" date="2005" name="Nature">
        <title>The genome of the social amoeba Dictyostelium discoideum.</title>
        <authorList>
            <consortium name="The Dictyostelium discoideum Sequencing Consortium"/>
            <person name="Eichinger L."/>
            <person name="Pachebat J.A."/>
            <person name="Glockner G."/>
            <person name="Rajandream M.A."/>
            <person name="Sucgang R."/>
            <person name="Berriman M."/>
            <person name="Song J."/>
            <person name="Olsen R."/>
            <person name="Szafranski K."/>
            <person name="Xu Q."/>
            <person name="Tunggal B."/>
            <person name="Kummerfeld S."/>
            <person name="Madera M."/>
            <person name="Konfortov B.A."/>
            <person name="Rivero F."/>
            <person name="Bankier A.T."/>
            <person name="Lehmann R."/>
            <person name="Hamlin N."/>
            <person name="Davies R."/>
            <person name="Gaudet P."/>
            <person name="Fey P."/>
            <person name="Pilcher K."/>
            <person name="Chen G."/>
            <person name="Saunders D."/>
            <person name="Sodergren E."/>
            <person name="Davis P."/>
            <person name="Kerhornou A."/>
            <person name="Nie X."/>
            <person name="Hall N."/>
            <person name="Anjard C."/>
            <person name="Hemphill L."/>
            <person name="Bason N."/>
            <person name="Farbrother P."/>
            <person name="Desany B."/>
            <person name="Just E."/>
            <person name="Morio T."/>
            <person name="Rost R."/>
            <person name="Churcher C."/>
            <person name="Cooper J."/>
            <person name="Haydock S."/>
            <person name="van Driessche N."/>
            <person name="Cronin A."/>
            <person name="Goodhead I."/>
            <person name="Muzny D."/>
            <person name="Mourier T."/>
            <person name="Pain A."/>
            <person name="Lu M."/>
            <person name="Harper D."/>
            <person name="Lindsay R."/>
            <person name="Hauser H."/>
            <person name="James K."/>
            <person name="Quiles M."/>
            <person name="Madan Babu M."/>
            <person name="Saito T."/>
            <person name="Buchrieser C."/>
            <person name="Wardroper A."/>
            <person name="Felder M."/>
            <person name="Thangavelu M."/>
            <person name="Johnson D."/>
            <person name="Knights A."/>
            <person name="Loulseged H."/>
            <person name="Mungall K."/>
            <person name="Oliver K."/>
            <person name="Price C."/>
            <person name="Quail M.A."/>
            <person name="Urushihara H."/>
            <person name="Hernandez J."/>
            <person name="Rabbinowitsch E."/>
            <person name="Steffen D."/>
            <person name="Sanders M."/>
            <person name="Ma J."/>
            <person name="Kohara Y."/>
            <person name="Sharp S."/>
            <person name="Simmonds M."/>
            <person name="Spiegler S."/>
            <person name="Tivey A."/>
            <person name="Sugano S."/>
            <person name="White B."/>
            <person name="Walker D."/>
            <person name="Woodward J."/>
            <person name="Winckler T."/>
            <person name="Tanaka Y."/>
            <person name="Shaulsky G."/>
            <person name="Schleicher M."/>
            <person name="Weinstock G."/>
            <person name="Rosenthal A."/>
            <person name="Cox E.C."/>
            <person name="Chisholm R.L."/>
            <person name="Gibbs R."/>
            <person name="Loomis W.F."/>
            <person name="Platzer M."/>
            <person name="Kay R.R."/>
            <person name="Williams J."/>
            <person name="Dear P.H."/>
            <person name="Noegel A.A."/>
            <person name="Barrell B."/>
            <person name="Kuspa A."/>
        </authorList>
    </citation>
    <scope>NUCLEOTIDE SEQUENCE [LARGE SCALE GENOMIC DNA]</scope>
    <source>
        <strain evidence="3 4">AX4</strain>
    </source>
</reference>
<dbReference type="HOGENOM" id="CLU_671621_0_0_1"/>